<name>A0A4P7NN40_PYROR</name>
<accession>A0A4P7NN40</accession>
<gene>
    <name evidence="3" type="ORF">PoMZ_05231</name>
</gene>
<protein>
    <recommendedName>
        <fullName evidence="2">C2H2-type domain-containing protein</fullName>
    </recommendedName>
</protein>
<evidence type="ECO:0000313" key="3">
    <source>
        <dbReference type="EMBL" id="QBZ63549.1"/>
    </source>
</evidence>
<feature type="domain" description="C2H2-type" evidence="2">
    <location>
        <begin position="68"/>
        <end position="92"/>
    </location>
</feature>
<keyword evidence="1" id="KW-0732">Signal</keyword>
<dbReference type="InterPro" id="IPR013087">
    <property type="entry name" value="Znf_C2H2_type"/>
</dbReference>
<dbReference type="Proteomes" id="UP000294847">
    <property type="component" value="Chromosome 6"/>
</dbReference>
<evidence type="ECO:0000259" key="2">
    <source>
        <dbReference type="PROSITE" id="PS00028"/>
    </source>
</evidence>
<reference evidence="3 4" key="1">
    <citation type="journal article" date="2019" name="Mol. Biol. Evol.">
        <title>Blast fungal genomes show frequent chromosomal changes, gene gains and losses, and effector gene turnover.</title>
        <authorList>
            <person name="Gomez Luciano L.B."/>
            <person name="Jason Tsai I."/>
            <person name="Chuma I."/>
            <person name="Tosa Y."/>
            <person name="Chen Y.H."/>
            <person name="Li J.Y."/>
            <person name="Li M.Y."/>
            <person name="Jade Lu M.Y."/>
            <person name="Nakayashiki H."/>
            <person name="Li W.H."/>
        </authorList>
    </citation>
    <scope>NUCLEOTIDE SEQUENCE [LARGE SCALE GENOMIC DNA]</scope>
    <source>
        <strain evidence="3">MZ5-1-6</strain>
    </source>
</reference>
<dbReference type="EMBL" id="CP034209">
    <property type="protein sequence ID" value="QBZ63549.1"/>
    <property type="molecule type" value="Genomic_DNA"/>
</dbReference>
<organism evidence="3 4">
    <name type="scientific">Pyricularia oryzae</name>
    <name type="common">Rice blast fungus</name>
    <name type="synonym">Magnaporthe oryzae</name>
    <dbReference type="NCBI Taxonomy" id="318829"/>
    <lineage>
        <taxon>Eukaryota</taxon>
        <taxon>Fungi</taxon>
        <taxon>Dikarya</taxon>
        <taxon>Ascomycota</taxon>
        <taxon>Pezizomycotina</taxon>
        <taxon>Sordariomycetes</taxon>
        <taxon>Sordariomycetidae</taxon>
        <taxon>Magnaporthales</taxon>
        <taxon>Pyriculariaceae</taxon>
        <taxon>Pyricularia</taxon>
    </lineage>
</organism>
<dbReference type="PROSITE" id="PS00028">
    <property type="entry name" value="ZINC_FINGER_C2H2_1"/>
    <property type="match status" value="1"/>
</dbReference>
<evidence type="ECO:0000256" key="1">
    <source>
        <dbReference type="SAM" id="SignalP"/>
    </source>
</evidence>
<dbReference type="AlphaFoldDB" id="A0A4P7NN40"/>
<feature type="signal peptide" evidence="1">
    <location>
        <begin position="1"/>
        <end position="19"/>
    </location>
</feature>
<proteinExistence type="predicted"/>
<sequence>MRATTAFQVIAFLAVGAAAAPTGLVQARAVDSLAVETDDIASNVGARADDNGAASAGLKVKRQRDYWCPNPVCAKTFATQEERDHHIANTVHPTNSKRDVLLQ</sequence>
<feature type="chain" id="PRO_5020568154" description="C2H2-type domain-containing protein" evidence="1">
    <location>
        <begin position="20"/>
        <end position="103"/>
    </location>
</feature>
<evidence type="ECO:0000313" key="4">
    <source>
        <dbReference type="Proteomes" id="UP000294847"/>
    </source>
</evidence>